<keyword evidence="3" id="KW-1185">Reference proteome</keyword>
<dbReference type="HOGENOM" id="CLU_022251_0_0_1"/>
<dbReference type="EnsemblFungi" id="EJT76603">
    <property type="protein sequence ID" value="EJT76603"/>
    <property type="gene ID" value="GGTG_06520"/>
</dbReference>
<dbReference type="PANTHER" id="PTHR35392:SF3">
    <property type="entry name" value="ZN(2)-C6 FUNGAL-TYPE DOMAIN-CONTAINING PROTEIN"/>
    <property type="match status" value="1"/>
</dbReference>
<sequence length="347" mass="41292">MTTRWSGTLMKDVSDRVDDLVRIVELKIFYSHHPQRLDLYHYPIRFAVHRFRPKEGDVLHRRWKTRDNVPMITEMTPFALNDINQSAADLDQFISDHVFEAMRAAVQDSELIVRETYEMAIDYFRSLEPEHEERIFLGHLFRLWFAMRLTTGSAYISGQDKLDMFPEAHPDYPLGERISLPRMITAQVDSILSTKFLKPGTTKVTKCLEKFLRSNDPAYWFSLYLSIFIILHEISVATKDRGRYARDNQLPHFGANNLLAHWHYYKTEIDPSNVESWKLHKSSMGRMTQAQRSFVWRWWHWMRRPGMLESLCPDGQREQEARWEDPLFFACQIYMPGWREKAVYQGY</sequence>
<dbReference type="AlphaFoldDB" id="J3NZ20"/>
<dbReference type="STRING" id="644352.J3NZ20"/>
<accession>J3NZ20</accession>
<name>J3NZ20_GAET3</name>
<dbReference type="RefSeq" id="XP_009222603.1">
    <property type="nucleotide sequence ID" value="XM_009224339.1"/>
</dbReference>
<proteinExistence type="predicted"/>
<evidence type="ECO:0000313" key="3">
    <source>
        <dbReference type="Proteomes" id="UP000006039"/>
    </source>
</evidence>
<dbReference type="InterPro" id="IPR052973">
    <property type="entry name" value="Fungal_sec-metab_reg_TF"/>
</dbReference>
<reference evidence="1" key="2">
    <citation type="submission" date="2010-07" db="EMBL/GenBank/DDBJ databases">
        <authorList>
            <consortium name="The Broad Institute Genome Sequencing Platform"/>
            <consortium name="Broad Institute Genome Sequencing Center for Infectious Disease"/>
            <person name="Ma L.-J."/>
            <person name="Dead R."/>
            <person name="Young S."/>
            <person name="Zeng Q."/>
            <person name="Koehrsen M."/>
            <person name="Alvarado L."/>
            <person name="Berlin A."/>
            <person name="Chapman S.B."/>
            <person name="Chen Z."/>
            <person name="Freedman E."/>
            <person name="Gellesch M."/>
            <person name="Goldberg J."/>
            <person name="Griggs A."/>
            <person name="Gujja S."/>
            <person name="Heilman E.R."/>
            <person name="Heiman D."/>
            <person name="Hepburn T."/>
            <person name="Howarth C."/>
            <person name="Jen D."/>
            <person name="Larson L."/>
            <person name="Mehta T."/>
            <person name="Neiman D."/>
            <person name="Pearson M."/>
            <person name="Roberts A."/>
            <person name="Saif S."/>
            <person name="Shea T."/>
            <person name="Shenoy N."/>
            <person name="Sisk P."/>
            <person name="Stolte C."/>
            <person name="Sykes S."/>
            <person name="Walk T."/>
            <person name="White J."/>
            <person name="Yandava C."/>
            <person name="Haas B."/>
            <person name="Nusbaum C."/>
            <person name="Birren B."/>
        </authorList>
    </citation>
    <scope>NUCLEOTIDE SEQUENCE</scope>
    <source>
        <strain evidence="1">R3-111a-1</strain>
    </source>
</reference>
<organism evidence="1">
    <name type="scientific">Gaeumannomyces tritici (strain R3-111a-1)</name>
    <name type="common">Wheat and barley take-all root rot fungus</name>
    <name type="synonym">Gaeumannomyces graminis var. tritici</name>
    <dbReference type="NCBI Taxonomy" id="644352"/>
    <lineage>
        <taxon>Eukaryota</taxon>
        <taxon>Fungi</taxon>
        <taxon>Dikarya</taxon>
        <taxon>Ascomycota</taxon>
        <taxon>Pezizomycotina</taxon>
        <taxon>Sordariomycetes</taxon>
        <taxon>Sordariomycetidae</taxon>
        <taxon>Magnaporthales</taxon>
        <taxon>Magnaporthaceae</taxon>
        <taxon>Gaeumannomyces</taxon>
    </lineage>
</organism>
<reference evidence="1" key="3">
    <citation type="submission" date="2010-09" db="EMBL/GenBank/DDBJ databases">
        <title>Annotation of Gaeumannomyces graminis var. tritici R3-111a-1.</title>
        <authorList>
            <consortium name="The Broad Institute Genome Sequencing Platform"/>
            <person name="Ma L.-J."/>
            <person name="Dead R."/>
            <person name="Young S.K."/>
            <person name="Zeng Q."/>
            <person name="Gargeya S."/>
            <person name="Fitzgerald M."/>
            <person name="Haas B."/>
            <person name="Abouelleil A."/>
            <person name="Alvarado L."/>
            <person name="Arachchi H.M."/>
            <person name="Berlin A."/>
            <person name="Brown A."/>
            <person name="Chapman S.B."/>
            <person name="Chen Z."/>
            <person name="Dunbar C."/>
            <person name="Freedman E."/>
            <person name="Gearin G."/>
            <person name="Gellesch M."/>
            <person name="Goldberg J."/>
            <person name="Griggs A."/>
            <person name="Gujja S."/>
            <person name="Heiman D."/>
            <person name="Howarth C."/>
            <person name="Larson L."/>
            <person name="Lui A."/>
            <person name="MacDonald P.J.P."/>
            <person name="Mehta T."/>
            <person name="Montmayeur A."/>
            <person name="Murphy C."/>
            <person name="Neiman D."/>
            <person name="Pearson M."/>
            <person name="Priest M."/>
            <person name="Roberts A."/>
            <person name="Saif S."/>
            <person name="Shea T."/>
            <person name="Shenoy N."/>
            <person name="Sisk P."/>
            <person name="Stolte C."/>
            <person name="Sykes S."/>
            <person name="Yandava C."/>
            <person name="Wortman J."/>
            <person name="Nusbaum C."/>
            <person name="Birren B."/>
        </authorList>
    </citation>
    <scope>NUCLEOTIDE SEQUENCE</scope>
    <source>
        <strain evidence="1">R3-111a-1</strain>
    </source>
</reference>
<dbReference type="EMBL" id="GL385397">
    <property type="protein sequence ID" value="EJT76603.1"/>
    <property type="molecule type" value="Genomic_DNA"/>
</dbReference>
<dbReference type="PANTHER" id="PTHR35392">
    <property type="entry name" value="ZN(II)2CYS6 TRANSCRIPTION FACTOR (EUROFUNG)-RELATED-RELATED"/>
    <property type="match status" value="1"/>
</dbReference>
<reference evidence="3" key="1">
    <citation type="submission" date="2010-07" db="EMBL/GenBank/DDBJ databases">
        <title>The genome sequence of Gaeumannomyces graminis var. tritici strain R3-111a-1.</title>
        <authorList>
            <consortium name="The Broad Institute Genome Sequencing Platform"/>
            <person name="Ma L.-J."/>
            <person name="Dead R."/>
            <person name="Young S."/>
            <person name="Zeng Q."/>
            <person name="Koehrsen M."/>
            <person name="Alvarado L."/>
            <person name="Berlin A."/>
            <person name="Chapman S.B."/>
            <person name="Chen Z."/>
            <person name="Freedman E."/>
            <person name="Gellesch M."/>
            <person name="Goldberg J."/>
            <person name="Griggs A."/>
            <person name="Gujja S."/>
            <person name="Heilman E.R."/>
            <person name="Heiman D."/>
            <person name="Hepburn T."/>
            <person name="Howarth C."/>
            <person name="Jen D."/>
            <person name="Larson L."/>
            <person name="Mehta T."/>
            <person name="Neiman D."/>
            <person name="Pearson M."/>
            <person name="Roberts A."/>
            <person name="Saif S."/>
            <person name="Shea T."/>
            <person name="Shenoy N."/>
            <person name="Sisk P."/>
            <person name="Stolte C."/>
            <person name="Sykes S."/>
            <person name="Walk T."/>
            <person name="White J."/>
            <person name="Yandava C."/>
            <person name="Haas B."/>
            <person name="Nusbaum C."/>
            <person name="Birren B."/>
        </authorList>
    </citation>
    <scope>NUCLEOTIDE SEQUENCE [LARGE SCALE GENOMIC DNA]</scope>
    <source>
        <strain evidence="3">R3-111a-1</strain>
    </source>
</reference>
<protein>
    <submittedName>
        <fullName evidence="1 2">Uncharacterized protein</fullName>
    </submittedName>
</protein>
<dbReference type="eggNOG" id="ENOG502RAQ3">
    <property type="taxonomic scope" value="Eukaryota"/>
</dbReference>
<gene>
    <name evidence="2" type="primary">20346978</name>
    <name evidence="1" type="ORF">GGTG_06520</name>
</gene>
<dbReference type="GeneID" id="20346978"/>
<dbReference type="OrthoDB" id="5362630at2759"/>
<reference evidence="2" key="5">
    <citation type="submission" date="2018-04" db="UniProtKB">
        <authorList>
            <consortium name="EnsemblFungi"/>
        </authorList>
    </citation>
    <scope>IDENTIFICATION</scope>
    <source>
        <strain evidence="2">R3-111a-1</strain>
    </source>
</reference>
<dbReference type="VEuPathDB" id="FungiDB:GGTG_06520"/>
<dbReference type="Proteomes" id="UP000006039">
    <property type="component" value="Unassembled WGS sequence"/>
</dbReference>
<reference evidence="2" key="4">
    <citation type="journal article" date="2015" name="G3 (Bethesda)">
        <title>Genome sequences of three phytopathogenic species of the Magnaporthaceae family of fungi.</title>
        <authorList>
            <person name="Okagaki L.H."/>
            <person name="Nunes C.C."/>
            <person name="Sailsbery J."/>
            <person name="Clay B."/>
            <person name="Brown D."/>
            <person name="John T."/>
            <person name="Oh Y."/>
            <person name="Young N."/>
            <person name="Fitzgerald M."/>
            <person name="Haas B.J."/>
            <person name="Zeng Q."/>
            <person name="Young S."/>
            <person name="Adiconis X."/>
            <person name="Fan L."/>
            <person name="Levin J.Z."/>
            <person name="Mitchell T.K."/>
            <person name="Okubara P.A."/>
            <person name="Farman M.L."/>
            <person name="Kohn L.M."/>
            <person name="Birren B."/>
            <person name="Ma L.-J."/>
            <person name="Dean R.A."/>
        </authorList>
    </citation>
    <scope>NUCLEOTIDE SEQUENCE</scope>
    <source>
        <strain evidence="2">R3-111a-1</strain>
    </source>
</reference>
<evidence type="ECO:0000313" key="2">
    <source>
        <dbReference type="EnsemblFungi" id="EJT76603"/>
    </source>
</evidence>
<evidence type="ECO:0000313" key="1">
    <source>
        <dbReference type="EMBL" id="EJT76603.1"/>
    </source>
</evidence>